<evidence type="ECO:0000313" key="4">
    <source>
        <dbReference type="WBParaSite" id="ACRNAN_scaffold24605.g30983.t1"/>
    </source>
</evidence>
<dbReference type="AlphaFoldDB" id="A0A914DFI1"/>
<feature type="compositionally biased region" description="Basic and acidic residues" evidence="1">
    <location>
        <begin position="16"/>
        <end position="26"/>
    </location>
</feature>
<dbReference type="WBParaSite" id="ACRNAN_scaffold24605.g30983.t1">
    <property type="protein sequence ID" value="ACRNAN_scaffold24605.g30983.t1"/>
    <property type="gene ID" value="ACRNAN_scaffold24605.g30983"/>
</dbReference>
<name>A0A914DFI1_9BILA</name>
<protein>
    <submittedName>
        <fullName evidence="4">Uncharacterized protein</fullName>
    </submittedName>
</protein>
<keyword evidence="2" id="KW-0472">Membrane</keyword>
<dbReference type="Proteomes" id="UP000887540">
    <property type="component" value="Unplaced"/>
</dbReference>
<feature type="transmembrane region" description="Helical" evidence="2">
    <location>
        <begin position="49"/>
        <end position="71"/>
    </location>
</feature>
<feature type="region of interest" description="Disordered" evidence="1">
    <location>
        <begin position="1"/>
        <end position="26"/>
    </location>
</feature>
<organism evidence="3 4">
    <name type="scientific">Acrobeloides nanus</name>
    <dbReference type="NCBI Taxonomy" id="290746"/>
    <lineage>
        <taxon>Eukaryota</taxon>
        <taxon>Metazoa</taxon>
        <taxon>Ecdysozoa</taxon>
        <taxon>Nematoda</taxon>
        <taxon>Chromadorea</taxon>
        <taxon>Rhabditida</taxon>
        <taxon>Tylenchina</taxon>
        <taxon>Cephalobomorpha</taxon>
        <taxon>Cephaloboidea</taxon>
        <taxon>Cephalobidae</taxon>
        <taxon>Acrobeloides</taxon>
    </lineage>
</organism>
<accession>A0A914DFI1</accession>
<proteinExistence type="predicted"/>
<keyword evidence="2" id="KW-0812">Transmembrane</keyword>
<evidence type="ECO:0000256" key="2">
    <source>
        <dbReference type="SAM" id="Phobius"/>
    </source>
</evidence>
<evidence type="ECO:0000256" key="1">
    <source>
        <dbReference type="SAM" id="MobiDB-lite"/>
    </source>
</evidence>
<evidence type="ECO:0000313" key="3">
    <source>
        <dbReference type="Proteomes" id="UP000887540"/>
    </source>
</evidence>
<keyword evidence="2" id="KW-1133">Transmembrane helix</keyword>
<sequence>MAERRLPFARGRGRVRGRDSDGGGEQPERVIEKLIPAVRGNELVDCGGLAVISVCVCTVTAGVLCAVTLLAPQVTERAYGVAQGAVETIQTTVVGSVPVVHLGAVGGLAQMDACTGKFTEMRAYEIPGVPPVWAAHNICGGDIVLTWALGQLVDIEHDGVTRRYRVVDIRYTGKHYTPFASLVGLGGQLALQSCFYVTRRGRYCAVMVIRTVHPRFDVGLSASLWVLHGCRREGTLMGPIASPPNYRAEWDILDDEAVQWGTEDEPRSVLDALRRYPTIAASLTSTADDLLGWLADARQRVPLDSVTLHDRLKTLFRRVPRRDVTLRIVPLDQPTAWRVGLNEWVLSGSLWADADAFRSWARTRNREIPAPVGHLLGR</sequence>
<reference evidence="4" key="1">
    <citation type="submission" date="2022-11" db="UniProtKB">
        <authorList>
            <consortium name="WormBaseParasite"/>
        </authorList>
    </citation>
    <scope>IDENTIFICATION</scope>
</reference>
<keyword evidence="3" id="KW-1185">Reference proteome</keyword>